<evidence type="ECO:0000259" key="8">
    <source>
        <dbReference type="Pfam" id="PF01975"/>
    </source>
</evidence>
<dbReference type="SUPFAM" id="SSF64167">
    <property type="entry name" value="SurE-like"/>
    <property type="match status" value="1"/>
</dbReference>
<evidence type="ECO:0000256" key="3">
    <source>
        <dbReference type="ARBA" id="ARBA00022490"/>
    </source>
</evidence>
<evidence type="ECO:0000313" key="9">
    <source>
        <dbReference type="EMBL" id="HIU26820.1"/>
    </source>
</evidence>
<evidence type="ECO:0000256" key="5">
    <source>
        <dbReference type="ARBA" id="ARBA00022741"/>
    </source>
</evidence>
<reference evidence="9" key="2">
    <citation type="journal article" date="2021" name="PeerJ">
        <title>Extensive microbial diversity within the chicken gut microbiome revealed by metagenomics and culture.</title>
        <authorList>
            <person name="Gilroy R."/>
            <person name="Ravi A."/>
            <person name="Getino M."/>
            <person name="Pursley I."/>
            <person name="Horton D.L."/>
            <person name="Alikhan N.F."/>
            <person name="Baker D."/>
            <person name="Gharbi K."/>
            <person name="Hall N."/>
            <person name="Watson M."/>
            <person name="Adriaenssens E.M."/>
            <person name="Foster-Nyarko E."/>
            <person name="Jarju S."/>
            <person name="Secka A."/>
            <person name="Antonio M."/>
            <person name="Oren A."/>
            <person name="Chaudhuri R.R."/>
            <person name="La Ragione R."/>
            <person name="Hildebrand F."/>
            <person name="Pallen M.J."/>
        </authorList>
    </citation>
    <scope>NUCLEOTIDE SEQUENCE</scope>
    <source>
        <strain evidence="9">11300</strain>
    </source>
</reference>
<keyword evidence="3 7" id="KW-0963">Cytoplasm</keyword>
<accession>A0A9D1I4K3</accession>
<dbReference type="GO" id="GO:0000166">
    <property type="term" value="F:nucleotide binding"/>
    <property type="evidence" value="ECO:0007669"/>
    <property type="project" value="UniProtKB-KW"/>
</dbReference>
<sequence length="254" mass="27530">MNILISNDDGIGTEGIRALVRTMKELGDVYVVAPHTQRSASSHALSVNGQISVKKVDFEGAKMAFECDGTPADCVKLGIDLFKREGIDMDIVYAGINHGGNLGTDTMYSGTVSAAAEGMMAGLPAVAVSVNSHGATHFEGACKLAAQVLPYAVGMKGRRWVVSINTPDIPAENIKGVRTAILGSVEYDQWFEEVDRKGDIRTYQYRGTPSESGSWTNETDVKLIREGYATIAAVRYDLNDHDGLEKIKEWELKI</sequence>
<comment type="caution">
    <text evidence="9">The sequence shown here is derived from an EMBL/GenBank/DDBJ whole genome shotgun (WGS) entry which is preliminary data.</text>
</comment>
<dbReference type="Proteomes" id="UP000824091">
    <property type="component" value="Unassembled WGS sequence"/>
</dbReference>
<comment type="cofactor">
    <cofactor evidence="7">
        <name>a divalent metal cation</name>
        <dbReference type="ChEBI" id="CHEBI:60240"/>
    </cofactor>
    <text evidence="7">Binds 1 divalent metal cation per subunit.</text>
</comment>
<dbReference type="GO" id="GO:0008254">
    <property type="term" value="F:3'-nucleotidase activity"/>
    <property type="evidence" value="ECO:0007669"/>
    <property type="project" value="TreeGrafter"/>
</dbReference>
<evidence type="ECO:0000256" key="4">
    <source>
        <dbReference type="ARBA" id="ARBA00022723"/>
    </source>
</evidence>
<feature type="binding site" evidence="7">
    <location>
        <position position="39"/>
    </location>
    <ligand>
        <name>a divalent metal cation</name>
        <dbReference type="ChEBI" id="CHEBI:60240"/>
    </ligand>
</feature>
<dbReference type="InterPro" id="IPR030048">
    <property type="entry name" value="SurE"/>
</dbReference>
<keyword evidence="5 7" id="KW-0547">Nucleotide-binding</keyword>
<dbReference type="NCBIfam" id="TIGR00087">
    <property type="entry name" value="surE"/>
    <property type="match status" value="1"/>
</dbReference>
<protein>
    <recommendedName>
        <fullName evidence="7">5'-nucleotidase SurE</fullName>
        <ecNumber evidence="7">3.1.3.5</ecNumber>
    </recommendedName>
    <alternativeName>
        <fullName evidence="7">Nucleoside 5'-monophosphate phosphohydrolase</fullName>
    </alternativeName>
</protein>
<comment type="catalytic activity">
    <reaction evidence="1 7">
        <text>a ribonucleoside 5'-phosphate + H2O = a ribonucleoside + phosphate</text>
        <dbReference type="Rhea" id="RHEA:12484"/>
        <dbReference type="ChEBI" id="CHEBI:15377"/>
        <dbReference type="ChEBI" id="CHEBI:18254"/>
        <dbReference type="ChEBI" id="CHEBI:43474"/>
        <dbReference type="ChEBI" id="CHEBI:58043"/>
        <dbReference type="EC" id="3.1.3.5"/>
    </reaction>
</comment>
<feature type="binding site" evidence="7">
    <location>
        <position position="97"/>
    </location>
    <ligand>
        <name>a divalent metal cation</name>
        <dbReference type="ChEBI" id="CHEBI:60240"/>
    </ligand>
</feature>
<gene>
    <name evidence="7 9" type="primary">surE</name>
    <name evidence="9" type="ORF">IAD16_00375</name>
</gene>
<comment type="subcellular location">
    <subcellularLocation>
        <location evidence="7">Cytoplasm</location>
    </subcellularLocation>
</comment>
<comment type="function">
    <text evidence="7">Nucleotidase that shows phosphatase activity on nucleoside 5'-monophosphates.</text>
</comment>
<evidence type="ECO:0000256" key="7">
    <source>
        <dbReference type="HAMAP-Rule" id="MF_00060"/>
    </source>
</evidence>
<dbReference type="GO" id="GO:0008253">
    <property type="term" value="F:5'-nucleotidase activity"/>
    <property type="evidence" value="ECO:0007669"/>
    <property type="project" value="UniProtKB-UniRule"/>
</dbReference>
<evidence type="ECO:0000256" key="2">
    <source>
        <dbReference type="ARBA" id="ARBA00011062"/>
    </source>
</evidence>
<feature type="domain" description="Survival protein SurE-like phosphatase/nucleotidase" evidence="8">
    <location>
        <begin position="3"/>
        <end position="187"/>
    </location>
</feature>
<proteinExistence type="inferred from homology"/>
<dbReference type="Pfam" id="PF01975">
    <property type="entry name" value="SurE"/>
    <property type="match status" value="1"/>
</dbReference>
<dbReference type="PANTHER" id="PTHR30457:SF12">
    <property type="entry name" value="5'_3'-NUCLEOTIDASE SURE"/>
    <property type="match status" value="1"/>
</dbReference>
<dbReference type="PANTHER" id="PTHR30457">
    <property type="entry name" value="5'-NUCLEOTIDASE SURE"/>
    <property type="match status" value="1"/>
</dbReference>
<reference evidence="9" key="1">
    <citation type="submission" date="2020-10" db="EMBL/GenBank/DDBJ databases">
        <authorList>
            <person name="Gilroy R."/>
        </authorList>
    </citation>
    <scope>NUCLEOTIDE SEQUENCE</scope>
    <source>
        <strain evidence="9">11300</strain>
    </source>
</reference>
<dbReference type="InterPro" id="IPR036523">
    <property type="entry name" value="SurE-like_sf"/>
</dbReference>
<keyword evidence="6 7" id="KW-0378">Hydrolase</keyword>
<name>A0A9D1I4K3_9FIRM</name>
<dbReference type="EMBL" id="DVMO01000006">
    <property type="protein sequence ID" value="HIU26820.1"/>
    <property type="molecule type" value="Genomic_DNA"/>
</dbReference>
<organism evidence="9 10">
    <name type="scientific">Candidatus Fimisoma avicola</name>
    <dbReference type="NCBI Taxonomy" id="2840826"/>
    <lineage>
        <taxon>Bacteria</taxon>
        <taxon>Bacillati</taxon>
        <taxon>Bacillota</taxon>
        <taxon>Clostridia</taxon>
        <taxon>Eubacteriales</taxon>
        <taxon>Candidatus Fimisoma</taxon>
    </lineage>
</organism>
<evidence type="ECO:0000256" key="6">
    <source>
        <dbReference type="ARBA" id="ARBA00022801"/>
    </source>
</evidence>
<dbReference type="InterPro" id="IPR002828">
    <property type="entry name" value="SurE-like_Pase/nucleotidase"/>
</dbReference>
<keyword evidence="4 7" id="KW-0479">Metal-binding</keyword>
<comment type="similarity">
    <text evidence="2 7">Belongs to the SurE nucleotidase family.</text>
</comment>
<evidence type="ECO:0000256" key="1">
    <source>
        <dbReference type="ARBA" id="ARBA00000815"/>
    </source>
</evidence>
<evidence type="ECO:0000313" key="10">
    <source>
        <dbReference type="Proteomes" id="UP000824091"/>
    </source>
</evidence>
<feature type="binding site" evidence="7">
    <location>
        <position position="8"/>
    </location>
    <ligand>
        <name>a divalent metal cation</name>
        <dbReference type="ChEBI" id="CHEBI:60240"/>
    </ligand>
</feature>
<dbReference type="Gene3D" id="3.40.1210.10">
    <property type="entry name" value="Survival protein SurE-like phosphatase/nucleotidase"/>
    <property type="match status" value="1"/>
</dbReference>
<dbReference type="EC" id="3.1.3.5" evidence="7"/>
<dbReference type="HAMAP" id="MF_00060">
    <property type="entry name" value="SurE"/>
    <property type="match status" value="1"/>
</dbReference>
<dbReference type="AlphaFoldDB" id="A0A9D1I4K3"/>
<dbReference type="GO" id="GO:0046872">
    <property type="term" value="F:metal ion binding"/>
    <property type="evidence" value="ECO:0007669"/>
    <property type="project" value="UniProtKB-UniRule"/>
</dbReference>
<dbReference type="GO" id="GO:0004309">
    <property type="term" value="F:exopolyphosphatase activity"/>
    <property type="evidence" value="ECO:0007669"/>
    <property type="project" value="TreeGrafter"/>
</dbReference>
<dbReference type="GO" id="GO:0005737">
    <property type="term" value="C:cytoplasm"/>
    <property type="evidence" value="ECO:0007669"/>
    <property type="project" value="UniProtKB-SubCell"/>
</dbReference>
<feature type="binding site" evidence="7">
    <location>
        <position position="9"/>
    </location>
    <ligand>
        <name>a divalent metal cation</name>
        <dbReference type="ChEBI" id="CHEBI:60240"/>
    </ligand>
</feature>